<name>A0A0B7GXB3_TREPH</name>
<dbReference type="Pfam" id="PF05164">
    <property type="entry name" value="ZapA"/>
    <property type="match status" value="1"/>
</dbReference>
<dbReference type="Proteomes" id="UP000323594">
    <property type="component" value="Chromosome"/>
</dbReference>
<reference evidence="2 4" key="3">
    <citation type="submission" date="2019-08" db="EMBL/GenBank/DDBJ databases">
        <authorList>
            <person name="Kuhnert P."/>
        </authorList>
    </citation>
    <scope>NUCLEOTIDE SEQUENCE [LARGE SCALE GENOMIC DNA]</scope>
    <source>
        <strain evidence="2 4">B36.5</strain>
    </source>
</reference>
<evidence type="ECO:0000313" key="2">
    <source>
        <dbReference type="EMBL" id="QEJ97023.1"/>
    </source>
</evidence>
<dbReference type="OrthoDB" id="360980at2"/>
<reference evidence="3" key="1">
    <citation type="submission" date="2015-01" db="EMBL/GenBank/DDBJ databases">
        <authorList>
            <person name="Manzoor Shahid"/>
            <person name="Zubair Saima"/>
        </authorList>
    </citation>
    <scope>NUCLEOTIDE SEQUENCE [LARGE SCALE GENOMIC DNA]</scope>
    <source>
        <strain evidence="3">V1</strain>
    </source>
</reference>
<evidence type="ECO:0000313" key="1">
    <source>
        <dbReference type="EMBL" id="CEM63319.1"/>
    </source>
</evidence>
<dbReference type="EMBL" id="CDNC01000050">
    <property type="protein sequence ID" value="CEM63319.1"/>
    <property type="molecule type" value="Genomic_DNA"/>
</dbReference>
<reference evidence="1" key="2">
    <citation type="submission" date="2015-01" db="EMBL/GenBank/DDBJ databases">
        <authorList>
            <person name="Xiang T."/>
            <person name="Song Y."/>
            <person name="Huang L."/>
            <person name="Wang B."/>
            <person name="Wu P."/>
        </authorList>
    </citation>
    <scope>NUCLEOTIDE SEQUENCE [LARGE SCALE GENOMIC DNA]</scope>
    <source>
        <strain evidence="1">V1</strain>
    </source>
</reference>
<dbReference type="InterPro" id="IPR007838">
    <property type="entry name" value="Cell_div_ZapA-like"/>
</dbReference>
<dbReference type="RefSeq" id="WP_002698455.1">
    <property type="nucleotide sequence ID" value="NZ_CDNC01000050.1"/>
</dbReference>
<dbReference type="EMBL" id="CP042817">
    <property type="protein sequence ID" value="QEJ97023.1"/>
    <property type="molecule type" value="Genomic_DNA"/>
</dbReference>
<gene>
    <name evidence="2" type="ORF">FUT82_02835</name>
    <name evidence="1" type="ORF">TPHV1_80072</name>
</gene>
<evidence type="ECO:0000313" key="4">
    <source>
        <dbReference type="Proteomes" id="UP000323594"/>
    </source>
</evidence>
<dbReference type="GeneID" id="57754536"/>
<organism evidence="1 3">
    <name type="scientific">Treponema phagedenis</name>
    <dbReference type="NCBI Taxonomy" id="162"/>
    <lineage>
        <taxon>Bacteria</taxon>
        <taxon>Pseudomonadati</taxon>
        <taxon>Spirochaetota</taxon>
        <taxon>Spirochaetia</taxon>
        <taxon>Spirochaetales</taxon>
        <taxon>Treponemataceae</taxon>
        <taxon>Treponema</taxon>
    </lineage>
</organism>
<evidence type="ECO:0000313" key="3">
    <source>
        <dbReference type="Proteomes" id="UP000042527"/>
    </source>
</evidence>
<dbReference type="AlphaFoldDB" id="A0A0B7GXB3"/>
<dbReference type="SUPFAM" id="SSF102829">
    <property type="entry name" value="Cell division protein ZapA-like"/>
    <property type="match status" value="1"/>
</dbReference>
<accession>A0A0B7GXB3</accession>
<dbReference type="GO" id="GO:0051301">
    <property type="term" value="P:cell division"/>
    <property type="evidence" value="ECO:0007669"/>
    <property type="project" value="UniProtKB-KW"/>
</dbReference>
<dbReference type="InterPro" id="IPR036192">
    <property type="entry name" value="Cell_div_ZapA-like_sf"/>
</dbReference>
<keyword evidence="2" id="KW-0131">Cell cycle</keyword>
<protein>
    <submittedName>
        <fullName evidence="2">Cell division protein ZapA</fullName>
    </submittedName>
</protein>
<proteinExistence type="predicted"/>
<keyword evidence="2" id="KW-0132">Cell division</keyword>
<sequence length="109" mass="12163">MDKGQLKIDLLGASFTIQADEDSVYLDSLYMHYKAVVSQVEQNSGVKDPLKVAIISGILLADELQKEKQKIGNLPQAQTDLLEMGQYTQRMLNSINSAIDDRSDTTNMR</sequence>
<dbReference type="Proteomes" id="UP000042527">
    <property type="component" value="Unassembled WGS sequence"/>
</dbReference>
<keyword evidence="3" id="KW-1185">Reference proteome</keyword>